<feature type="domain" description="Essential protein Yae1 N-terminal" evidence="3">
    <location>
        <begin position="38"/>
        <end position="76"/>
    </location>
</feature>
<dbReference type="PANTHER" id="PTHR28532:SF1">
    <property type="entry name" value="ORAL CANCER OVEREXPRESSED 1"/>
    <property type="match status" value="1"/>
</dbReference>
<feature type="region of interest" description="Disordered" evidence="2">
    <location>
        <begin position="189"/>
        <end position="230"/>
    </location>
</feature>
<dbReference type="GeneID" id="87883490"/>
<dbReference type="InterPro" id="IPR052436">
    <property type="entry name" value="LTO1_adapter"/>
</dbReference>
<dbReference type="EMBL" id="JAUDZG010000002">
    <property type="protein sequence ID" value="KAK3307912.1"/>
    <property type="molecule type" value="Genomic_DNA"/>
</dbReference>
<reference evidence="4" key="2">
    <citation type="submission" date="2023-06" db="EMBL/GenBank/DDBJ databases">
        <authorList>
            <consortium name="Lawrence Berkeley National Laboratory"/>
            <person name="Mondo S.J."/>
            <person name="Hensen N."/>
            <person name="Bonometti L."/>
            <person name="Westerberg I."/>
            <person name="Brannstrom I.O."/>
            <person name="Guillou S."/>
            <person name="Cros-Aarteil S."/>
            <person name="Calhoun S."/>
            <person name="Haridas S."/>
            <person name="Kuo A."/>
            <person name="Pangilinan J."/>
            <person name="Riley R."/>
            <person name="Labutti K."/>
            <person name="Andreopoulos B."/>
            <person name="Lipzen A."/>
            <person name="Chen C."/>
            <person name="Yanf M."/>
            <person name="Daum C."/>
            <person name="Ng V."/>
            <person name="Clum A."/>
            <person name="Steindorff A."/>
            <person name="Ohm R."/>
            <person name="Martin F."/>
            <person name="Silar P."/>
            <person name="Natvig D."/>
            <person name="Lalanne C."/>
            <person name="Gautier V."/>
            <person name="Ament-Velasquez S.L."/>
            <person name="Kruys A."/>
            <person name="Hutchinson M.I."/>
            <person name="Powell A.J."/>
            <person name="Barry K."/>
            <person name="Miller A.N."/>
            <person name="Grigoriev I.V."/>
            <person name="Debuchy R."/>
            <person name="Gladieux P."/>
            <person name="Thoren M.H."/>
            <person name="Johannesson H."/>
        </authorList>
    </citation>
    <scope>NUCLEOTIDE SEQUENCE</scope>
    <source>
        <strain evidence="4">CBS 333.67</strain>
    </source>
</reference>
<dbReference type="AlphaFoldDB" id="A0AAJ0GXC8"/>
<dbReference type="PANTHER" id="PTHR28532">
    <property type="entry name" value="GEO13458P1"/>
    <property type="match status" value="1"/>
</dbReference>
<dbReference type="InterPro" id="IPR019191">
    <property type="entry name" value="Essential_protein_Yae1_N"/>
</dbReference>
<dbReference type="RefSeq" id="XP_062723692.1">
    <property type="nucleotide sequence ID" value="XM_062864661.1"/>
</dbReference>
<evidence type="ECO:0000259" key="3">
    <source>
        <dbReference type="Pfam" id="PF09811"/>
    </source>
</evidence>
<comment type="similarity">
    <text evidence="1">Belongs to the LTO1 family.</text>
</comment>
<evidence type="ECO:0000256" key="2">
    <source>
        <dbReference type="SAM" id="MobiDB-lite"/>
    </source>
</evidence>
<comment type="caution">
    <text evidence="4">The sequence shown here is derived from an EMBL/GenBank/DDBJ whole genome shotgun (WGS) entry which is preliminary data.</text>
</comment>
<dbReference type="Proteomes" id="UP001273166">
    <property type="component" value="Unassembled WGS sequence"/>
</dbReference>
<evidence type="ECO:0000256" key="1">
    <source>
        <dbReference type="ARBA" id="ARBA00038090"/>
    </source>
</evidence>
<proteinExistence type="inferred from homology"/>
<feature type="region of interest" description="Disordered" evidence="2">
    <location>
        <begin position="1"/>
        <end position="24"/>
    </location>
</feature>
<gene>
    <name evidence="4" type="ORF">B0T15DRAFT_392809</name>
</gene>
<accession>A0AAJ0GXC8</accession>
<protein>
    <recommendedName>
        <fullName evidence="3">Essential protein Yae1 N-terminal domain-containing protein</fullName>
    </recommendedName>
</protein>
<sequence>MATTTTSSPPPASTTPPSAATDPFDTLLTLEDQFYTEGYSQGLADGEVAGRTEGRQLGLERGFQKFLESGRLQGRAIVWANRLPSSKPTARPKLPGSVDQQRTGPLASPGSSAEAGDAELEDGGRATSEGVVELPPLPDNARLEKHITTLYALVESETLSTENTDEAVNDFDDRLRRAHGRAKVIERMVGEHGVGGETRKGTGSDTGSDALGQAHDPGAGPSEADVLNDV</sequence>
<reference evidence="4" key="1">
    <citation type="journal article" date="2023" name="Mol. Phylogenet. Evol.">
        <title>Genome-scale phylogeny and comparative genomics of the fungal order Sordariales.</title>
        <authorList>
            <person name="Hensen N."/>
            <person name="Bonometti L."/>
            <person name="Westerberg I."/>
            <person name="Brannstrom I.O."/>
            <person name="Guillou S."/>
            <person name="Cros-Aarteil S."/>
            <person name="Calhoun S."/>
            <person name="Haridas S."/>
            <person name="Kuo A."/>
            <person name="Mondo S."/>
            <person name="Pangilinan J."/>
            <person name="Riley R."/>
            <person name="LaButti K."/>
            <person name="Andreopoulos B."/>
            <person name="Lipzen A."/>
            <person name="Chen C."/>
            <person name="Yan M."/>
            <person name="Daum C."/>
            <person name="Ng V."/>
            <person name="Clum A."/>
            <person name="Steindorff A."/>
            <person name="Ohm R.A."/>
            <person name="Martin F."/>
            <person name="Silar P."/>
            <person name="Natvig D.O."/>
            <person name="Lalanne C."/>
            <person name="Gautier V."/>
            <person name="Ament-Velasquez S.L."/>
            <person name="Kruys A."/>
            <person name="Hutchinson M.I."/>
            <person name="Powell A.J."/>
            <person name="Barry K."/>
            <person name="Miller A.N."/>
            <person name="Grigoriev I.V."/>
            <person name="Debuchy R."/>
            <person name="Gladieux P."/>
            <person name="Hiltunen Thoren M."/>
            <person name="Johannesson H."/>
        </authorList>
    </citation>
    <scope>NUCLEOTIDE SEQUENCE</scope>
    <source>
        <strain evidence="4">CBS 333.67</strain>
    </source>
</reference>
<feature type="region of interest" description="Disordered" evidence="2">
    <location>
        <begin position="80"/>
        <end position="137"/>
    </location>
</feature>
<organism evidence="4 5">
    <name type="scientific">Chaetomium strumarium</name>
    <dbReference type="NCBI Taxonomy" id="1170767"/>
    <lineage>
        <taxon>Eukaryota</taxon>
        <taxon>Fungi</taxon>
        <taxon>Dikarya</taxon>
        <taxon>Ascomycota</taxon>
        <taxon>Pezizomycotina</taxon>
        <taxon>Sordariomycetes</taxon>
        <taxon>Sordariomycetidae</taxon>
        <taxon>Sordariales</taxon>
        <taxon>Chaetomiaceae</taxon>
        <taxon>Chaetomium</taxon>
    </lineage>
</organism>
<evidence type="ECO:0000313" key="4">
    <source>
        <dbReference type="EMBL" id="KAK3307912.1"/>
    </source>
</evidence>
<keyword evidence="5" id="KW-1185">Reference proteome</keyword>
<dbReference type="Pfam" id="PF09811">
    <property type="entry name" value="Yae1_N"/>
    <property type="match status" value="1"/>
</dbReference>
<name>A0AAJ0GXC8_9PEZI</name>
<evidence type="ECO:0000313" key="5">
    <source>
        <dbReference type="Proteomes" id="UP001273166"/>
    </source>
</evidence>